<dbReference type="InterPro" id="IPR050300">
    <property type="entry name" value="GDXG_lipolytic_enzyme"/>
</dbReference>
<dbReference type="InterPro" id="IPR029058">
    <property type="entry name" value="AB_hydrolase_fold"/>
</dbReference>
<sequence>MRKGISLEALAFIENGYRNEQERNLRLEGTVLVLFRSDLFSQEVRVLKEVSGRMNEEQKQLGQRLKEKVTLSNKGRLEIISKEIPFFEGKGGLDPRVKEFLINEENPNFRRPLEIDGLEEIRSRTEEHTKDLSKGIRMETEKVYLTDHTMKVRIYNRTKEKKPVIIFFHGGGFFELDLKVMSNICKLLAQEAEAVVIAPEYRLAPEHPYQDGIDDCLESLRYVYENAEELSVDAKQISLVGDSVGGNLALGVHHLSKEEAWDIQYIGLLCPLVDFSEVSKSSWNIEHYNLAKDQELIRQELITTRESLSFIQSIYLTNLEDVMLPLVSPLLRQEKRSLPPLTMITAEFDFLRLQGEEFSAQLMEAEVPVRHIEYKGMAHAFIRKLGYYPQAADAVYEISKHYHQTMRKTR</sequence>
<dbReference type="Pfam" id="PF07859">
    <property type="entry name" value="Abhydrolase_3"/>
    <property type="match status" value="1"/>
</dbReference>
<dbReference type="AlphaFoldDB" id="A0A1H0HHA9"/>
<evidence type="ECO:0000259" key="2">
    <source>
        <dbReference type="Pfam" id="PF07859"/>
    </source>
</evidence>
<dbReference type="GO" id="GO:0016787">
    <property type="term" value="F:hydrolase activity"/>
    <property type="evidence" value="ECO:0007669"/>
    <property type="project" value="UniProtKB-KW"/>
</dbReference>
<name>A0A1H0HHA9_9BACI</name>
<dbReference type="STRING" id="745820.SAMN04488053_10899"/>
<accession>A0A1H0HHA9</accession>
<proteinExistence type="predicted"/>
<dbReference type="Gene3D" id="3.40.50.1820">
    <property type="entry name" value="alpha/beta hydrolase"/>
    <property type="match status" value="1"/>
</dbReference>
<organism evidence="3 4">
    <name type="scientific">Alkalicoccus daliensis</name>
    <dbReference type="NCBI Taxonomy" id="745820"/>
    <lineage>
        <taxon>Bacteria</taxon>
        <taxon>Bacillati</taxon>
        <taxon>Bacillota</taxon>
        <taxon>Bacilli</taxon>
        <taxon>Bacillales</taxon>
        <taxon>Bacillaceae</taxon>
        <taxon>Alkalicoccus</taxon>
    </lineage>
</organism>
<dbReference type="Proteomes" id="UP000198778">
    <property type="component" value="Unassembled WGS sequence"/>
</dbReference>
<evidence type="ECO:0000256" key="1">
    <source>
        <dbReference type="ARBA" id="ARBA00022801"/>
    </source>
</evidence>
<dbReference type="SUPFAM" id="SSF53474">
    <property type="entry name" value="alpha/beta-Hydrolases"/>
    <property type="match status" value="1"/>
</dbReference>
<gene>
    <name evidence="3" type="ORF">SAMN04488053_10899</name>
</gene>
<dbReference type="PANTHER" id="PTHR48081:SF8">
    <property type="entry name" value="ALPHA_BETA HYDROLASE FOLD-3 DOMAIN-CONTAINING PROTEIN-RELATED"/>
    <property type="match status" value="1"/>
</dbReference>
<keyword evidence="1" id="KW-0378">Hydrolase</keyword>
<evidence type="ECO:0000313" key="4">
    <source>
        <dbReference type="Proteomes" id="UP000198778"/>
    </source>
</evidence>
<dbReference type="PANTHER" id="PTHR48081">
    <property type="entry name" value="AB HYDROLASE SUPERFAMILY PROTEIN C4A8.06C"/>
    <property type="match status" value="1"/>
</dbReference>
<protein>
    <submittedName>
        <fullName evidence="3">Acetyl esterase/lipase</fullName>
    </submittedName>
</protein>
<reference evidence="4" key="1">
    <citation type="submission" date="2016-10" db="EMBL/GenBank/DDBJ databases">
        <authorList>
            <person name="Varghese N."/>
            <person name="Submissions S."/>
        </authorList>
    </citation>
    <scope>NUCLEOTIDE SEQUENCE [LARGE SCALE GENOMIC DNA]</scope>
    <source>
        <strain evidence="4">CGMCC 1.10369</strain>
    </source>
</reference>
<evidence type="ECO:0000313" key="3">
    <source>
        <dbReference type="EMBL" id="SDO18423.1"/>
    </source>
</evidence>
<feature type="domain" description="Alpha/beta hydrolase fold-3" evidence="2">
    <location>
        <begin position="165"/>
        <end position="382"/>
    </location>
</feature>
<keyword evidence="4" id="KW-1185">Reference proteome</keyword>
<dbReference type="EMBL" id="FNIL01000008">
    <property type="protein sequence ID" value="SDO18423.1"/>
    <property type="molecule type" value="Genomic_DNA"/>
</dbReference>
<dbReference type="OrthoDB" id="9815425at2"/>
<dbReference type="InterPro" id="IPR013094">
    <property type="entry name" value="AB_hydrolase_3"/>
</dbReference>